<feature type="compositionally biased region" description="Basic residues" evidence="1">
    <location>
        <begin position="43"/>
        <end position="54"/>
    </location>
</feature>
<protein>
    <submittedName>
        <fullName evidence="2">Uncharacterized protein</fullName>
    </submittedName>
</protein>
<accession>A0A2T7A2T0</accession>
<gene>
    <name evidence="2" type="ORF">B9Z19DRAFT_1075701</name>
</gene>
<dbReference type="AlphaFoldDB" id="A0A2T7A2T0"/>
<evidence type="ECO:0000313" key="3">
    <source>
        <dbReference type="Proteomes" id="UP000244722"/>
    </source>
</evidence>
<keyword evidence="3" id="KW-1185">Reference proteome</keyword>
<comment type="caution">
    <text evidence="2">The sequence shown here is derived from an EMBL/GenBank/DDBJ whole genome shotgun (WGS) entry which is preliminary data.</text>
</comment>
<sequence>MMLRAAAPPPRLYLNLNNTRLPRTITSSLLLPVVVLPQFRTAHSSHNKNHRHSPKPAVPRRAAEPITIPPPVLLSAYQSELHPHHQKP</sequence>
<reference evidence="2 3" key="1">
    <citation type="submission" date="2017-04" db="EMBL/GenBank/DDBJ databases">
        <title>Draft genome sequence of Tuber borchii Vittad., a whitish edible truffle.</title>
        <authorList>
            <consortium name="DOE Joint Genome Institute"/>
            <person name="Murat C."/>
            <person name="Kuo A."/>
            <person name="Barry K.W."/>
            <person name="Clum A."/>
            <person name="Dockter R.B."/>
            <person name="Fauchery L."/>
            <person name="Iotti M."/>
            <person name="Kohler A."/>
            <person name="Labutti K."/>
            <person name="Lindquist E.A."/>
            <person name="Lipzen A."/>
            <person name="Ohm R.A."/>
            <person name="Wang M."/>
            <person name="Grigoriev I.V."/>
            <person name="Zambonelli A."/>
            <person name="Martin F.M."/>
        </authorList>
    </citation>
    <scope>NUCLEOTIDE SEQUENCE [LARGE SCALE GENOMIC DNA]</scope>
    <source>
        <strain evidence="2 3">Tbo3840</strain>
    </source>
</reference>
<proteinExistence type="predicted"/>
<name>A0A2T7A2T0_TUBBO</name>
<dbReference type="EMBL" id="NESQ01000034">
    <property type="protein sequence ID" value="PUU82041.1"/>
    <property type="molecule type" value="Genomic_DNA"/>
</dbReference>
<dbReference type="Proteomes" id="UP000244722">
    <property type="component" value="Unassembled WGS sequence"/>
</dbReference>
<organism evidence="2 3">
    <name type="scientific">Tuber borchii</name>
    <name type="common">White truffle</name>
    <dbReference type="NCBI Taxonomy" id="42251"/>
    <lineage>
        <taxon>Eukaryota</taxon>
        <taxon>Fungi</taxon>
        <taxon>Dikarya</taxon>
        <taxon>Ascomycota</taxon>
        <taxon>Pezizomycotina</taxon>
        <taxon>Pezizomycetes</taxon>
        <taxon>Pezizales</taxon>
        <taxon>Tuberaceae</taxon>
        <taxon>Tuber</taxon>
    </lineage>
</organism>
<evidence type="ECO:0000313" key="2">
    <source>
        <dbReference type="EMBL" id="PUU82041.1"/>
    </source>
</evidence>
<feature type="region of interest" description="Disordered" evidence="1">
    <location>
        <begin position="42"/>
        <end position="65"/>
    </location>
</feature>
<evidence type="ECO:0000256" key="1">
    <source>
        <dbReference type="SAM" id="MobiDB-lite"/>
    </source>
</evidence>